<comment type="similarity">
    <text evidence="9">Belongs to the E3 ubiquitin-protein ligase UBR1-like family.</text>
</comment>
<evidence type="ECO:0000256" key="7">
    <source>
        <dbReference type="ARBA" id="ARBA00022786"/>
    </source>
</evidence>
<evidence type="ECO:0000259" key="13">
    <source>
        <dbReference type="PROSITE" id="PS51157"/>
    </source>
</evidence>
<protein>
    <recommendedName>
        <fullName evidence="3">RING-type E3 ubiquitin transferase</fullName>
        <ecNumber evidence="3">2.3.2.27</ecNumber>
    </recommendedName>
</protein>
<feature type="domain" description="RING-type" evidence="12">
    <location>
        <begin position="983"/>
        <end position="1058"/>
    </location>
</feature>
<evidence type="ECO:0000256" key="2">
    <source>
        <dbReference type="ARBA" id="ARBA00004906"/>
    </source>
</evidence>
<evidence type="ECO:0000259" key="12">
    <source>
        <dbReference type="PROSITE" id="PS50089"/>
    </source>
</evidence>
<dbReference type="OrthoDB" id="298156at2759"/>
<proteinExistence type="inferred from homology"/>
<comment type="catalytic activity">
    <reaction evidence="1">
        <text>S-ubiquitinyl-[E2 ubiquitin-conjugating enzyme]-L-cysteine + [acceptor protein]-L-lysine = [E2 ubiquitin-conjugating enzyme]-L-cysteine + N(6)-ubiquitinyl-[acceptor protein]-L-lysine.</text>
        <dbReference type="EC" id="2.3.2.27"/>
    </reaction>
</comment>
<evidence type="ECO:0000256" key="3">
    <source>
        <dbReference type="ARBA" id="ARBA00012483"/>
    </source>
</evidence>
<name>A0A8S1R6D7_9CILI</name>
<dbReference type="PROSITE" id="PS50089">
    <property type="entry name" value="ZF_RING_2"/>
    <property type="match status" value="1"/>
</dbReference>
<evidence type="ECO:0000313" key="15">
    <source>
        <dbReference type="Proteomes" id="UP000692954"/>
    </source>
</evidence>
<keyword evidence="5" id="KW-0479">Metal-binding</keyword>
<dbReference type="PANTHER" id="PTHR38924">
    <property type="entry name" value="ASPARAGINE AND ASPARTATE RICH PROTEIN 1"/>
    <property type="match status" value="1"/>
</dbReference>
<evidence type="ECO:0000256" key="11">
    <source>
        <dbReference type="PROSITE-ProRule" id="PRU00508"/>
    </source>
</evidence>
<dbReference type="GO" id="GO:0061630">
    <property type="term" value="F:ubiquitin protein ligase activity"/>
    <property type="evidence" value="ECO:0007669"/>
    <property type="project" value="UniProtKB-EC"/>
</dbReference>
<comment type="caution">
    <text evidence="14">The sequence shown here is derived from an EMBL/GenBank/DDBJ whole genome shotgun (WGS) entry which is preliminary data.</text>
</comment>
<dbReference type="CDD" id="cd19670">
    <property type="entry name" value="UBR-box_UBR1_2_3"/>
    <property type="match status" value="1"/>
</dbReference>
<organism evidence="14 15">
    <name type="scientific">Paramecium sonneborni</name>
    <dbReference type="NCBI Taxonomy" id="65129"/>
    <lineage>
        <taxon>Eukaryota</taxon>
        <taxon>Sar</taxon>
        <taxon>Alveolata</taxon>
        <taxon>Ciliophora</taxon>
        <taxon>Intramacronucleata</taxon>
        <taxon>Oligohymenophorea</taxon>
        <taxon>Peniculida</taxon>
        <taxon>Parameciidae</taxon>
        <taxon>Paramecium</taxon>
    </lineage>
</organism>
<accession>A0A8S1R6D7</accession>
<reference evidence="14" key="1">
    <citation type="submission" date="2021-01" db="EMBL/GenBank/DDBJ databases">
        <authorList>
            <consortium name="Genoscope - CEA"/>
            <person name="William W."/>
        </authorList>
    </citation>
    <scope>NUCLEOTIDE SEQUENCE</scope>
</reference>
<evidence type="ECO:0000256" key="1">
    <source>
        <dbReference type="ARBA" id="ARBA00000900"/>
    </source>
</evidence>
<dbReference type="PROSITE" id="PS51157">
    <property type="entry name" value="ZF_UBR"/>
    <property type="match status" value="1"/>
</dbReference>
<comment type="pathway">
    <text evidence="2">Protein modification; protein ubiquitination.</text>
</comment>
<keyword evidence="6 10" id="KW-0863">Zinc-finger</keyword>
<feature type="zinc finger region" description="UBR-type" evidence="11">
    <location>
        <begin position="51"/>
        <end position="121"/>
    </location>
</feature>
<evidence type="ECO:0000256" key="8">
    <source>
        <dbReference type="ARBA" id="ARBA00022833"/>
    </source>
</evidence>
<evidence type="ECO:0000313" key="14">
    <source>
        <dbReference type="EMBL" id="CAD8123721.1"/>
    </source>
</evidence>
<dbReference type="PANTHER" id="PTHR38924:SF2">
    <property type="entry name" value="CHROMOSOME UNDETERMINED SCAFFOLD_10, WHOLE GENOME SHOTGUN SEQUENCE"/>
    <property type="match status" value="1"/>
</dbReference>
<keyword evidence="7" id="KW-0833">Ubl conjugation pathway</keyword>
<dbReference type="Pfam" id="PF02207">
    <property type="entry name" value="zf-UBR"/>
    <property type="match status" value="1"/>
</dbReference>
<dbReference type="InterPro" id="IPR003126">
    <property type="entry name" value="Znf_UBR"/>
</dbReference>
<evidence type="ECO:0000256" key="9">
    <source>
        <dbReference type="ARBA" id="ARBA00046341"/>
    </source>
</evidence>
<evidence type="ECO:0000256" key="5">
    <source>
        <dbReference type="ARBA" id="ARBA00022723"/>
    </source>
</evidence>
<feature type="domain" description="UBR-type" evidence="13">
    <location>
        <begin position="51"/>
        <end position="121"/>
    </location>
</feature>
<dbReference type="FunFam" id="2.10.110.30:FF:000002">
    <property type="entry name" value="Putative e3 ubiquitin-protein ligase ubr3"/>
    <property type="match status" value="1"/>
</dbReference>
<dbReference type="GO" id="GO:0008270">
    <property type="term" value="F:zinc ion binding"/>
    <property type="evidence" value="ECO:0007669"/>
    <property type="project" value="UniProtKB-KW"/>
</dbReference>
<dbReference type="InterPro" id="IPR001841">
    <property type="entry name" value="Znf_RING"/>
</dbReference>
<dbReference type="Proteomes" id="UP000692954">
    <property type="component" value="Unassembled WGS sequence"/>
</dbReference>
<gene>
    <name evidence="14" type="ORF">PSON_ATCC_30995.1.T1460148</name>
</gene>
<keyword evidence="4" id="KW-0808">Transferase</keyword>
<dbReference type="SMART" id="SM00396">
    <property type="entry name" value="ZnF_UBR1"/>
    <property type="match status" value="1"/>
</dbReference>
<evidence type="ECO:0000256" key="4">
    <source>
        <dbReference type="ARBA" id="ARBA00022679"/>
    </source>
</evidence>
<dbReference type="EC" id="2.3.2.27" evidence="3"/>
<keyword evidence="8" id="KW-0862">Zinc</keyword>
<evidence type="ECO:0000256" key="10">
    <source>
        <dbReference type="PROSITE-ProRule" id="PRU00175"/>
    </source>
</evidence>
<keyword evidence="15" id="KW-1185">Reference proteome</keyword>
<dbReference type="EMBL" id="CAJJDN010000146">
    <property type="protein sequence ID" value="CAD8123721.1"/>
    <property type="molecule type" value="Genomic_DNA"/>
</dbReference>
<sequence>MYIEKQEDLILKCSKEIDNLNDELLIQNVINITQEEYMEIQKKNKDNGQKTFCGNPILDLQLFYQCFDCSQDTSHIICKECFVPQNHKNHNVQIQVSSQGFCDCGDTQMFNKKQICPKHYQIDLKFDKELIENNIIFNKYEEFLMTAFRLLLKKMEYVKDYPYDLLENIQVIIQNLKEDSLERYFNSHKIYFMTIIESINETKLIHNLIFKCLEIITNDNIVWSYLTGKVLSQEFKNSFNQNTTSLLEQYIQYNTYLAKSIQLEKDISKFYPFLFQNDEFRTYLQRTVIKNFKNLHLVVHKYQILTQENQEFKLKIYQKINDQRLATLIQKLLTCSQIKKITCRKQIIQGNIVQESYLFMQRSYIEVLRMYKNTQSLECYSLFNVFSDILQEIPLINRNSLLLCRNYNYVIDLMARSQQAIKGIVDQIDEILQQDTSSFKFQILNSSSLEFQKLLNESLLVYSLTRRNPCQQMRNFKLEYKSEKEEKFFKYLLIISITNLAFFRSDFKSMIMAVGDIQSYGVQNILRIILHYYLKNLVPTFNLDYQSPLKLIVFNLVVSDRNFITVLCTYLIKFTNSQEAYNSILTLSGLESLELKLILQNILKRAILNYIIFSQRGNYKFYRGQQSYWKILNNEASLQQVDIAYIQIYAFLFKDVGINDIIQCFNEIVQYLGIQANLTFLICKIAQTDYDLISCTESIIGYDQNEQFLKGLAKLFQTIFYSQTFFQQDEMKRILKELSYQNQNDLETIILSSCEINQDNGQLQLKKELQFYIYEPMYALQNNRIKEKINDQLQMKNDKFAELFGSSLEYELQYYKTTQSTLTNIRFEIINSISQDQNQYLLKTILKDLQNNFQLNNECQQNVDQSIKILQENAIYINLLYLSNLFFKSNNSIIQENLDKILHYCQTLILNQNLNNTQKLFFQVYCQRFQKQKLDQQSNEQVQQSQSKKNHKYKQELKQKFNQMKENFNNKNNLFTKDFDEICLLCKLAFEQKELQYQPILIQYSNIHEHLRFMQTYPTPYTNIMCTHISNCNHIFHIECLQKQMFVSIQSYQKCPCCYSPYNFILPNPYQIKNIEIKQFEYAVETFIESLSPQNQSIVEKNYQKKDFDICLFLDEILSQILCNLIFQLLSDLKTFLEKSQHHFLQKIIYMLRLLNQYQDDKIVDLIKIDEKETLFKILKTVQIHLIKEYNLYQFEQNLLILLNPQFELAKVLFQVFTQKQTTYQINQKQFLLPYDIQKIKETFKSQMLNFLTKQFSSFLDKHCLSPCQKKKCQITKIYLQVEFKGYYICLICFKKMCSEYCGELNKKLQGNLQRHCIKKHQGKSIYLKVENAQLILMHSPAYIFMSNSLFQDRIGDSPIKRPQPLVYYDKFQINMKIVDSIVDIIIEEKYLNRLNTDQKNIQTKEI</sequence>
<evidence type="ECO:0000256" key="6">
    <source>
        <dbReference type="ARBA" id="ARBA00022771"/>
    </source>
</evidence>